<dbReference type="InterPro" id="IPR020301">
    <property type="entry name" value="Mrx7"/>
</dbReference>
<gene>
    <name evidence="1" type="ORF">BU24DRAFT_461261</name>
</gene>
<keyword evidence="2" id="KW-1185">Reference proteome</keyword>
<organism evidence="1 2">
    <name type="scientific">Aaosphaeria arxii CBS 175.79</name>
    <dbReference type="NCBI Taxonomy" id="1450172"/>
    <lineage>
        <taxon>Eukaryota</taxon>
        <taxon>Fungi</taxon>
        <taxon>Dikarya</taxon>
        <taxon>Ascomycota</taxon>
        <taxon>Pezizomycotina</taxon>
        <taxon>Dothideomycetes</taxon>
        <taxon>Pleosporomycetidae</taxon>
        <taxon>Pleosporales</taxon>
        <taxon>Pleosporales incertae sedis</taxon>
        <taxon>Aaosphaeria</taxon>
    </lineage>
</organism>
<evidence type="ECO:0000313" key="2">
    <source>
        <dbReference type="Proteomes" id="UP000799778"/>
    </source>
</evidence>
<dbReference type="EMBL" id="ML978068">
    <property type="protein sequence ID" value="KAF2018312.1"/>
    <property type="molecule type" value="Genomic_DNA"/>
</dbReference>
<dbReference type="AlphaFoldDB" id="A0A6A5XYR5"/>
<dbReference type="GeneID" id="54289274"/>
<name>A0A6A5XYR5_9PLEO</name>
<protein>
    <submittedName>
        <fullName evidence="1">Uncharacterized protein</fullName>
    </submittedName>
</protein>
<evidence type="ECO:0000313" key="1">
    <source>
        <dbReference type="EMBL" id="KAF2018312.1"/>
    </source>
</evidence>
<proteinExistence type="predicted"/>
<dbReference type="RefSeq" id="XP_033386651.1">
    <property type="nucleotide sequence ID" value="XM_033531877.1"/>
</dbReference>
<reference evidence="1" key="1">
    <citation type="journal article" date="2020" name="Stud. Mycol.">
        <title>101 Dothideomycetes genomes: a test case for predicting lifestyles and emergence of pathogens.</title>
        <authorList>
            <person name="Haridas S."/>
            <person name="Albert R."/>
            <person name="Binder M."/>
            <person name="Bloem J."/>
            <person name="Labutti K."/>
            <person name="Salamov A."/>
            <person name="Andreopoulos B."/>
            <person name="Baker S."/>
            <person name="Barry K."/>
            <person name="Bills G."/>
            <person name="Bluhm B."/>
            <person name="Cannon C."/>
            <person name="Castanera R."/>
            <person name="Culley D."/>
            <person name="Daum C."/>
            <person name="Ezra D."/>
            <person name="Gonzalez J."/>
            <person name="Henrissat B."/>
            <person name="Kuo A."/>
            <person name="Liang C."/>
            <person name="Lipzen A."/>
            <person name="Lutzoni F."/>
            <person name="Magnuson J."/>
            <person name="Mondo S."/>
            <person name="Nolan M."/>
            <person name="Ohm R."/>
            <person name="Pangilinan J."/>
            <person name="Park H.-J."/>
            <person name="Ramirez L."/>
            <person name="Alfaro M."/>
            <person name="Sun H."/>
            <person name="Tritt A."/>
            <person name="Yoshinaga Y."/>
            <person name="Zwiers L.-H."/>
            <person name="Turgeon B."/>
            <person name="Goodwin S."/>
            <person name="Spatafora J."/>
            <person name="Crous P."/>
            <person name="Grigoriev I."/>
        </authorList>
    </citation>
    <scope>NUCLEOTIDE SEQUENCE</scope>
    <source>
        <strain evidence="1">CBS 175.79</strain>
    </source>
</reference>
<sequence>MKAPWMLLFEAWAVQKLLRSPAFNSMVQKAYRKINGLPPMGPDNGHGRTGPSAFDHFRTEVKNQFRELTWQKKPPRN</sequence>
<dbReference type="Proteomes" id="UP000799778">
    <property type="component" value="Unassembled WGS sequence"/>
</dbReference>
<dbReference type="OrthoDB" id="4138121at2759"/>
<dbReference type="Pfam" id="PF10906">
    <property type="entry name" value="Mrx7"/>
    <property type="match status" value="1"/>
</dbReference>
<accession>A0A6A5XYR5</accession>